<reference evidence="1 2" key="1">
    <citation type="submission" date="2018-05" db="EMBL/GenBank/DDBJ databases">
        <title>Spiribacter halobius sp. nov., a moderately halophilic bacterium isolated from marine solar saltern.</title>
        <authorList>
            <person name="Zheng W.-S."/>
            <person name="Lu D.-C."/>
            <person name="Du Z.-J."/>
        </authorList>
    </citation>
    <scope>NUCLEOTIDE SEQUENCE [LARGE SCALE GENOMIC DNA]</scope>
    <source>
        <strain evidence="1 2">E85</strain>
    </source>
</reference>
<dbReference type="OrthoDB" id="88276at2"/>
<organism evidence="1 2">
    <name type="scientific">Sediminicurvatus halobius</name>
    <dbReference type="NCBI Taxonomy" id="2182432"/>
    <lineage>
        <taxon>Bacteria</taxon>
        <taxon>Pseudomonadati</taxon>
        <taxon>Pseudomonadota</taxon>
        <taxon>Gammaproteobacteria</taxon>
        <taxon>Chromatiales</taxon>
        <taxon>Ectothiorhodospiraceae</taxon>
        <taxon>Sediminicurvatus</taxon>
    </lineage>
</organism>
<protein>
    <recommendedName>
        <fullName evidence="3">DUF1353 domain-containing protein</fullName>
    </recommendedName>
</protein>
<dbReference type="InterPro" id="IPR010767">
    <property type="entry name" value="Phage_CGC-2007_Cje0229"/>
</dbReference>
<dbReference type="Proteomes" id="UP000245474">
    <property type="component" value="Unassembled WGS sequence"/>
</dbReference>
<name>A0A2U2MXN5_9GAMM</name>
<keyword evidence="2" id="KW-1185">Reference proteome</keyword>
<evidence type="ECO:0000313" key="1">
    <source>
        <dbReference type="EMBL" id="PWG61755.1"/>
    </source>
</evidence>
<dbReference type="EMBL" id="QFFI01000027">
    <property type="protein sequence ID" value="PWG61755.1"/>
    <property type="molecule type" value="Genomic_DNA"/>
</dbReference>
<dbReference type="AlphaFoldDB" id="A0A2U2MXN5"/>
<evidence type="ECO:0008006" key="3">
    <source>
        <dbReference type="Google" id="ProtNLM"/>
    </source>
</evidence>
<dbReference type="Pfam" id="PF07087">
    <property type="entry name" value="DUF1353"/>
    <property type="match status" value="1"/>
</dbReference>
<dbReference type="RefSeq" id="WP_109679628.1">
    <property type="nucleotide sequence ID" value="NZ_CP086615.1"/>
</dbReference>
<accession>A0A2U2MXN5</accession>
<comment type="caution">
    <text evidence="1">The sequence shown here is derived from an EMBL/GenBank/DDBJ whole genome shotgun (WGS) entry which is preliminary data.</text>
</comment>
<evidence type="ECO:0000313" key="2">
    <source>
        <dbReference type="Proteomes" id="UP000245474"/>
    </source>
</evidence>
<gene>
    <name evidence="1" type="ORF">DEM34_14920</name>
</gene>
<proteinExistence type="predicted"/>
<sequence>MTDHGLYQRLEPISASEWLTTEPIRVYALGTRHVVPAGFVTDGASIPRALWPIVGHPMGRYWPAAVVHDHLVRQPATPRSEADAVFRVLLRRLGVAWWRRAVLYAGVQIGALWARLRVQG</sequence>